<name>A0ABY9JI63_9ACTN</name>
<accession>A0ABY9JI63</accession>
<evidence type="ECO:0000313" key="2">
    <source>
        <dbReference type="EMBL" id="WLQ66209.1"/>
    </source>
</evidence>
<sequence length="69" mass="7350">MTRTSIEGPDAAWFKSSYSGGNETECVETAFVDSGTSVRDSTRPHEGLLHVRSAAWTVFVDSLGGGQLS</sequence>
<reference evidence="2 3" key="1">
    <citation type="submission" date="2023-03" db="EMBL/GenBank/DDBJ databases">
        <title>Isolation and description of six Streptomyces strains from soil environments, able to metabolize different microbial glucans.</title>
        <authorList>
            <person name="Widen T."/>
            <person name="Larsbrink J."/>
        </authorList>
    </citation>
    <scope>NUCLEOTIDE SEQUENCE [LARGE SCALE GENOMIC DNA]</scope>
    <source>
        <strain evidence="2 3">Alt3</strain>
    </source>
</reference>
<dbReference type="Pfam" id="PF04149">
    <property type="entry name" value="DUF397"/>
    <property type="match status" value="1"/>
</dbReference>
<dbReference type="RefSeq" id="WP_306104136.1">
    <property type="nucleotide sequence ID" value="NZ_CP120983.1"/>
</dbReference>
<organism evidence="2 3">
    <name type="scientific">Streptomyces glycanivorans</name>
    <dbReference type="NCBI Taxonomy" id="3033808"/>
    <lineage>
        <taxon>Bacteria</taxon>
        <taxon>Bacillati</taxon>
        <taxon>Actinomycetota</taxon>
        <taxon>Actinomycetes</taxon>
        <taxon>Kitasatosporales</taxon>
        <taxon>Streptomycetaceae</taxon>
        <taxon>Streptomyces</taxon>
    </lineage>
</organism>
<evidence type="ECO:0000259" key="1">
    <source>
        <dbReference type="Pfam" id="PF04149"/>
    </source>
</evidence>
<protein>
    <submittedName>
        <fullName evidence="2">DUF397 domain-containing protein</fullName>
    </submittedName>
</protein>
<feature type="domain" description="DUF397" evidence="1">
    <location>
        <begin position="11"/>
        <end position="62"/>
    </location>
</feature>
<dbReference type="EMBL" id="CP120983">
    <property type="protein sequence ID" value="WLQ66209.1"/>
    <property type="molecule type" value="Genomic_DNA"/>
</dbReference>
<gene>
    <name evidence="2" type="ORF">P8A20_22680</name>
</gene>
<proteinExistence type="predicted"/>
<evidence type="ECO:0000313" key="3">
    <source>
        <dbReference type="Proteomes" id="UP001224433"/>
    </source>
</evidence>
<keyword evidence="3" id="KW-1185">Reference proteome</keyword>
<dbReference type="InterPro" id="IPR007278">
    <property type="entry name" value="DUF397"/>
</dbReference>
<dbReference type="Proteomes" id="UP001224433">
    <property type="component" value="Chromosome"/>
</dbReference>